<dbReference type="PANTHER" id="PTHR24198">
    <property type="entry name" value="ANKYRIN REPEAT AND PROTEIN KINASE DOMAIN-CONTAINING PROTEIN"/>
    <property type="match status" value="1"/>
</dbReference>
<dbReference type="InterPro" id="IPR036770">
    <property type="entry name" value="Ankyrin_rpt-contain_sf"/>
</dbReference>
<dbReference type="Proteomes" id="UP000503320">
    <property type="component" value="Chromosome"/>
</dbReference>
<dbReference type="InterPro" id="IPR016024">
    <property type="entry name" value="ARM-type_fold"/>
</dbReference>
<proteinExistence type="predicted"/>
<keyword evidence="2" id="KW-1185">Reference proteome</keyword>
<gene>
    <name evidence="1" type="ORF">E3E15_05135</name>
</gene>
<name>A0A6M3HYM5_9GAMM</name>
<evidence type="ECO:0000313" key="1">
    <source>
        <dbReference type="EMBL" id="QIV94766.1"/>
    </source>
</evidence>
<dbReference type="AlphaFoldDB" id="A0A6M3HYM5"/>
<dbReference type="Gene3D" id="1.25.40.20">
    <property type="entry name" value="Ankyrin repeat-containing domain"/>
    <property type="match status" value="1"/>
</dbReference>
<organism evidence="1 2">
    <name type="scientific">Allofrancisella frigidaquae</name>
    <dbReference type="NCBI Taxonomy" id="1085644"/>
    <lineage>
        <taxon>Bacteria</taxon>
        <taxon>Pseudomonadati</taxon>
        <taxon>Pseudomonadota</taxon>
        <taxon>Gammaproteobacteria</taxon>
        <taxon>Thiotrichales</taxon>
        <taxon>Francisellaceae</taxon>
        <taxon>Allofrancisella</taxon>
    </lineage>
</organism>
<dbReference type="RefSeq" id="WP_172106855.1">
    <property type="nucleotide sequence ID" value="NZ_CP038017.1"/>
</dbReference>
<evidence type="ECO:0000313" key="2">
    <source>
        <dbReference type="Proteomes" id="UP000503320"/>
    </source>
</evidence>
<accession>A0A6M3HYM5</accession>
<protein>
    <submittedName>
        <fullName evidence="1">Ankyrin repeat domain-containing protein</fullName>
    </submittedName>
</protein>
<sequence>MSINNSDMVVHIIHGAHVHTKSLANLSPDDYIQSQIDTIKGYANTLVQHKIGQRHLVICPEYFLTYKDKEHPGSTKEEYKKYLTGLSNIPAYVILVPGTCMRKKPVNSIYDDLLDLHTSLVQKNDTEDNTISQQIKNTVEQELDYHKPRLANKYPQLNSLANYRYQVYKKAFEKTNFQNIYAVSKVSSLNAINFIRNEYSKFDVNNIKQMNFVFNTLNVIYNKKNVYKYNKRSFWNEKKSQTDSIYMPLNLNYGHTLTLDNQINFSFEICFDHRLKIRYNDIKNNQAKPSDYHIVLSDSVNSDFNTYLAPYLIHSSTDILNSGLFVWDNSSYVKHYPCSHTSILNSKTNTRYQVHIHYSYSYTDKQNLNDNVNLLFSALNDNDVDAVTNCIKQILSVNLSHGEKEKVLAAKDSDGTPGLFIALQDGFAEAVKAYIEGIRNTPMINKDILLAAKDSDGTSGLYMALQDGHAETVKAYIEGIKNIPTINKNVLLAAKDSDNVPGLYMALQNNHAEAVKAYIEGIKNISLINKDILLAAKDIDGKPGLFMPMQEGYAETVKAYVEGIKDIPMINKDILLAVKDIDGTPGLLMALQEGHTETVKAYIEGIKDIPMINKEILLAAKDSNGTPGLKLALQCNRAETIKAYIEGIKDIPEINKEKLLIARDSNGKPGLSAALQEGHDEATKAYIESIENIPGINKDILLIAKRKKMVRLN</sequence>
<reference evidence="1 2" key="1">
    <citation type="submission" date="2019-03" db="EMBL/GenBank/DDBJ databases">
        <title>Complete Genome Sequence of Allofrancisella frigidaquae Strain SYSU 10HL1970 Isolated from Water-Cooling Systems in China.</title>
        <authorList>
            <person name="Ohrman C."/>
            <person name="Uneklint I."/>
            <person name="Sjodin A."/>
        </authorList>
    </citation>
    <scope>NUCLEOTIDE SEQUENCE [LARGE SCALE GENOMIC DNA]</scope>
    <source>
        <strain evidence="1 2">SYSU 10HL1970</strain>
    </source>
</reference>
<dbReference type="PANTHER" id="PTHR24198:SF165">
    <property type="entry name" value="ANKYRIN REPEAT-CONTAINING PROTEIN-RELATED"/>
    <property type="match status" value="1"/>
</dbReference>
<dbReference type="EMBL" id="CP038017">
    <property type="protein sequence ID" value="QIV94766.1"/>
    <property type="molecule type" value="Genomic_DNA"/>
</dbReference>
<dbReference type="KEGG" id="afri:E3E15_05135"/>
<dbReference type="SUPFAM" id="SSF48371">
    <property type="entry name" value="ARM repeat"/>
    <property type="match status" value="1"/>
</dbReference>